<reference evidence="2" key="1">
    <citation type="journal article" date="2022" name="Mol. Ecol. Resour.">
        <title>The genomes of chicory, endive, great burdock and yacon provide insights into Asteraceae palaeo-polyploidization history and plant inulin production.</title>
        <authorList>
            <person name="Fan W."/>
            <person name="Wang S."/>
            <person name="Wang H."/>
            <person name="Wang A."/>
            <person name="Jiang F."/>
            <person name="Liu H."/>
            <person name="Zhao H."/>
            <person name="Xu D."/>
            <person name="Zhang Y."/>
        </authorList>
    </citation>
    <scope>NUCLEOTIDE SEQUENCE [LARGE SCALE GENOMIC DNA]</scope>
    <source>
        <strain evidence="2">cv. Punajuju</strain>
    </source>
</reference>
<evidence type="ECO:0000313" key="1">
    <source>
        <dbReference type="EMBL" id="KAI3724492.1"/>
    </source>
</evidence>
<accession>A0ACB9BR66</accession>
<organism evidence="1 2">
    <name type="scientific">Cichorium intybus</name>
    <name type="common">Chicory</name>
    <dbReference type="NCBI Taxonomy" id="13427"/>
    <lineage>
        <taxon>Eukaryota</taxon>
        <taxon>Viridiplantae</taxon>
        <taxon>Streptophyta</taxon>
        <taxon>Embryophyta</taxon>
        <taxon>Tracheophyta</taxon>
        <taxon>Spermatophyta</taxon>
        <taxon>Magnoliopsida</taxon>
        <taxon>eudicotyledons</taxon>
        <taxon>Gunneridae</taxon>
        <taxon>Pentapetalae</taxon>
        <taxon>asterids</taxon>
        <taxon>campanulids</taxon>
        <taxon>Asterales</taxon>
        <taxon>Asteraceae</taxon>
        <taxon>Cichorioideae</taxon>
        <taxon>Cichorieae</taxon>
        <taxon>Cichoriinae</taxon>
        <taxon>Cichorium</taxon>
    </lineage>
</organism>
<proteinExistence type="predicted"/>
<comment type="caution">
    <text evidence="1">The sequence shown here is derived from an EMBL/GenBank/DDBJ whole genome shotgun (WGS) entry which is preliminary data.</text>
</comment>
<dbReference type="EMBL" id="CM042014">
    <property type="protein sequence ID" value="KAI3724492.1"/>
    <property type="molecule type" value="Genomic_DNA"/>
</dbReference>
<evidence type="ECO:0000313" key="2">
    <source>
        <dbReference type="Proteomes" id="UP001055811"/>
    </source>
</evidence>
<dbReference type="Proteomes" id="UP001055811">
    <property type="component" value="Linkage Group LG06"/>
</dbReference>
<name>A0ACB9BR66_CICIN</name>
<keyword evidence="2" id="KW-1185">Reference proteome</keyword>
<reference evidence="1 2" key="2">
    <citation type="journal article" date="2022" name="Mol. Ecol. Resour.">
        <title>The genomes of chicory, endive, great burdock and yacon provide insights into Asteraceae paleo-polyploidization history and plant inulin production.</title>
        <authorList>
            <person name="Fan W."/>
            <person name="Wang S."/>
            <person name="Wang H."/>
            <person name="Wang A."/>
            <person name="Jiang F."/>
            <person name="Liu H."/>
            <person name="Zhao H."/>
            <person name="Xu D."/>
            <person name="Zhang Y."/>
        </authorList>
    </citation>
    <scope>NUCLEOTIDE SEQUENCE [LARGE SCALE GENOMIC DNA]</scope>
    <source>
        <strain evidence="2">cv. Punajuju</strain>
        <tissue evidence="1">Leaves</tissue>
    </source>
</reference>
<protein>
    <submittedName>
        <fullName evidence="1">Uncharacterized protein</fullName>
    </submittedName>
</protein>
<gene>
    <name evidence="1" type="ORF">L2E82_36271</name>
</gene>
<sequence length="135" mass="14815">MNILNTSVSLISLSTNDIIVSLPDSNSENDVLNYVRKLMLLKFFKELYTLGARKIAVLGAPPVGCLPLERTTSGGILRMCVQRKNDASQLFNSMLREQLPILANSLPQSTVAYVDFYNPLITGCKLQIEAAVEPG</sequence>